<evidence type="ECO:0000313" key="2">
    <source>
        <dbReference type="Proteomes" id="UP000654670"/>
    </source>
</evidence>
<evidence type="ECO:0000313" key="1">
    <source>
        <dbReference type="EMBL" id="GGL48661.1"/>
    </source>
</evidence>
<gene>
    <name evidence="1" type="ORF">GCM10007968_11030</name>
</gene>
<accession>A0A917S0C2</accession>
<name>A0A917S0C2_9BACL</name>
<proteinExistence type="predicted"/>
<dbReference type="Proteomes" id="UP000654670">
    <property type="component" value="Unassembled WGS sequence"/>
</dbReference>
<reference evidence="1" key="2">
    <citation type="submission" date="2020-09" db="EMBL/GenBank/DDBJ databases">
        <authorList>
            <person name="Sun Q."/>
            <person name="Ohkuma M."/>
        </authorList>
    </citation>
    <scope>NUCLEOTIDE SEQUENCE</scope>
    <source>
        <strain evidence="1">JCM 15325</strain>
    </source>
</reference>
<keyword evidence="2" id="KW-1185">Reference proteome</keyword>
<dbReference type="AlphaFoldDB" id="A0A917S0C2"/>
<protein>
    <submittedName>
        <fullName evidence="1">Uncharacterized protein</fullName>
    </submittedName>
</protein>
<dbReference type="EMBL" id="BMOK01000003">
    <property type="protein sequence ID" value="GGL48661.1"/>
    <property type="molecule type" value="Genomic_DNA"/>
</dbReference>
<organism evidence="1 2">
    <name type="scientific">Sporolactobacillus putidus</name>
    <dbReference type="NCBI Taxonomy" id="492735"/>
    <lineage>
        <taxon>Bacteria</taxon>
        <taxon>Bacillati</taxon>
        <taxon>Bacillota</taxon>
        <taxon>Bacilli</taxon>
        <taxon>Bacillales</taxon>
        <taxon>Sporolactobacillaceae</taxon>
        <taxon>Sporolactobacillus</taxon>
    </lineage>
</organism>
<sequence>MPYSRYFVEIIEHEQENMGNHDNDNEVRNDYISYSGPSTMLEHKNRAGQKNFERKPEGCEILFCRQTVFIHRFF</sequence>
<reference evidence="1" key="1">
    <citation type="journal article" date="2014" name="Int. J. Syst. Evol. Microbiol.">
        <title>Complete genome sequence of Corynebacterium casei LMG S-19264T (=DSM 44701T), isolated from a smear-ripened cheese.</title>
        <authorList>
            <consortium name="US DOE Joint Genome Institute (JGI-PGF)"/>
            <person name="Walter F."/>
            <person name="Albersmeier A."/>
            <person name="Kalinowski J."/>
            <person name="Ruckert C."/>
        </authorList>
    </citation>
    <scope>NUCLEOTIDE SEQUENCE</scope>
    <source>
        <strain evidence="1">JCM 15325</strain>
    </source>
</reference>
<comment type="caution">
    <text evidence="1">The sequence shown here is derived from an EMBL/GenBank/DDBJ whole genome shotgun (WGS) entry which is preliminary data.</text>
</comment>